<evidence type="ECO:0000313" key="3">
    <source>
        <dbReference type="Proteomes" id="UP001596072"/>
    </source>
</evidence>
<dbReference type="RefSeq" id="WP_136431319.1">
    <property type="nucleotide sequence ID" value="NZ_JBHSNS010000001.1"/>
</dbReference>
<evidence type="ECO:0000313" key="2">
    <source>
        <dbReference type="EMBL" id="MFC5728380.1"/>
    </source>
</evidence>
<keyword evidence="3" id="KW-1185">Reference proteome</keyword>
<dbReference type="EMBL" id="JBHSNS010000001">
    <property type="protein sequence ID" value="MFC5728380.1"/>
    <property type="molecule type" value="Genomic_DNA"/>
</dbReference>
<reference evidence="3" key="1">
    <citation type="journal article" date="2019" name="Int. J. Syst. Evol. Microbiol.">
        <title>The Global Catalogue of Microorganisms (GCM) 10K type strain sequencing project: providing services to taxonomists for standard genome sequencing and annotation.</title>
        <authorList>
            <consortium name="The Broad Institute Genomics Platform"/>
            <consortium name="The Broad Institute Genome Sequencing Center for Infectious Disease"/>
            <person name="Wu L."/>
            <person name="Ma J."/>
        </authorList>
    </citation>
    <scope>NUCLEOTIDE SEQUENCE [LARGE SCALE GENOMIC DNA]</scope>
    <source>
        <strain evidence="3">YIM 94188</strain>
    </source>
</reference>
<comment type="caution">
    <text evidence="2">The sequence shown here is derived from an EMBL/GenBank/DDBJ whole genome shotgun (WGS) entry which is preliminary data.</text>
</comment>
<organism evidence="2 3">
    <name type="scientific">Nocardioides vastitatis</name>
    <dbReference type="NCBI Taxonomy" id="2568655"/>
    <lineage>
        <taxon>Bacteria</taxon>
        <taxon>Bacillati</taxon>
        <taxon>Actinomycetota</taxon>
        <taxon>Actinomycetes</taxon>
        <taxon>Propionibacteriales</taxon>
        <taxon>Nocardioidaceae</taxon>
        <taxon>Nocardioides</taxon>
    </lineage>
</organism>
<keyword evidence="1" id="KW-0812">Transmembrane</keyword>
<proteinExistence type="predicted"/>
<sequence>MIRCDGAPHERGASAIEYALLVFLIAAVVVGGVLLLGPNVAELYETASSW</sequence>
<dbReference type="Proteomes" id="UP001596072">
    <property type="component" value="Unassembled WGS sequence"/>
</dbReference>
<keyword evidence="1" id="KW-0472">Membrane</keyword>
<gene>
    <name evidence="2" type="ORF">ACFPQB_05585</name>
</gene>
<evidence type="ECO:0000256" key="1">
    <source>
        <dbReference type="SAM" id="Phobius"/>
    </source>
</evidence>
<keyword evidence="1" id="KW-1133">Transmembrane helix</keyword>
<protein>
    <submittedName>
        <fullName evidence="2">Flp family type IVb pilin</fullName>
    </submittedName>
</protein>
<accession>A0ABW0ZIA9</accession>
<name>A0ABW0ZIA9_9ACTN</name>
<feature type="transmembrane region" description="Helical" evidence="1">
    <location>
        <begin position="20"/>
        <end position="41"/>
    </location>
</feature>